<dbReference type="STRING" id="1450648.CLORY_11170"/>
<keyword evidence="6 13" id="KW-0521">NADP</keyword>
<comment type="catalytic activity">
    <reaction evidence="11 14">
        <text>a (3R)-hydroxyacyl-[ACP] + NADP(+) = a 3-oxoacyl-[ACP] + NADPH + H(+)</text>
        <dbReference type="Rhea" id="RHEA:17397"/>
        <dbReference type="Rhea" id="RHEA-COMP:9916"/>
        <dbReference type="Rhea" id="RHEA-COMP:9945"/>
        <dbReference type="ChEBI" id="CHEBI:15378"/>
        <dbReference type="ChEBI" id="CHEBI:57783"/>
        <dbReference type="ChEBI" id="CHEBI:58349"/>
        <dbReference type="ChEBI" id="CHEBI:78776"/>
        <dbReference type="ChEBI" id="CHEBI:78827"/>
        <dbReference type="EC" id="1.1.1.100"/>
    </reaction>
</comment>
<reference evidence="16 17" key="1">
    <citation type="submission" date="2017-03" db="EMBL/GenBank/DDBJ databases">
        <title>Genome sequence of Clostridium oryzae DSM 28571.</title>
        <authorList>
            <person name="Poehlein A."/>
            <person name="Daniel R."/>
        </authorList>
    </citation>
    <scope>NUCLEOTIDE SEQUENCE [LARGE SCALE GENOMIC DNA]</scope>
    <source>
        <strain evidence="16 17">DSM 28571</strain>
    </source>
</reference>
<dbReference type="InterPro" id="IPR011284">
    <property type="entry name" value="3oxo_ACP_reduc"/>
</dbReference>
<dbReference type="PRINTS" id="PR00080">
    <property type="entry name" value="SDRFAMILY"/>
</dbReference>
<keyword evidence="7 14" id="KW-0560">Oxidoreductase</keyword>
<dbReference type="EC" id="1.1.1.100" evidence="14"/>
<feature type="binding site" evidence="13">
    <location>
        <begin position="154"/>
        <end position="158"/>
    </location>
    <ligand>
        <name>NADP(+)</name>
        <dbReference type="ChEBI" id="CHEBI:58349"/>
    </ligand>
</feature>
<dbReference type="Pfam" id="PF13561">
    <property type="entry name" value="adh_short_C2"/>
    <property type="match status" value="1"/>
</dbReference>
<dbReference type="NCBIfam" id="NF004198">
    <property type="entry name" value="PRK05653.1-3"/>
    <property type="match status" value="1"/>
</dbReference>
<evidence type="ECO:0000313" key="16">
    <source>
        <dbReference type="EMBL" id="OPJ63609.1"/>
    </source>
</evidence>
<keyword evidence="5 14" id="KW-0276">Fatty acid metabolism</keyword>
<dbReference type="EMBL" id="MZGV01000008">
    <property type="protein sequence ID" value="OPJ63609.1"/>
    <property type="molecule type" value="Genomic_DNA"/>
</dbReference>
<evidence type="ECO:0000313" key="17">
    <source>
        <dbReference type="Proteomes" id="UP000190080"/>
    </source>
</evidence>
<dbReference type="AlphaFoldDB" id="A0A1V4IUL6"/>
<comment type="pathway">
    <text evidence="2 14">Lipid metabolism; fatty acid biosynthesis.</text>
</comment>
<evidence type="ECO:0000256" key="11">
    <source>
        <dbReference type="ARBA" id="ARBA00048508"/>
    </source>
</evidence>
<dbReference type="NCBIfam" id="NF047420">
    <property type="entry name" value="EF_P_mod_YmfI"/>
    <property type="match status" value="1"/>
</dbReference>
<evidence type="ECO:0000256" key="12">
    <source>
        <dbReference type="PIRSR" id="PIRSR611284-1"/>
    </source>
</evidence>
<comment type="similarity">
    <text evidence="3 14">Belongs to the short-chain dehydrogenases/reductases (SDR) family.</text>
</comment>
<evidence type="ECO:0000256" key="7">
    <source>
        <dbReference type="ARBA" id="ARBA00023002"/>
    </source>
</evidence>
<keyword evidence="9 14" id="KW-0275">Fatty acid biosynthesis</keyword>
<evidence type="ECO:0000256" key="8">
    <source>
        <dbReference type="ARBA" id="ARBA00023098"/>
    </source>
</evidence>
<dbReference type="UniPathway" id="UPA00094"/>
<keyword evidence="17" id="KW-1185">Reference proteome</keyword>
<dbReference type="PRINTS" id="PR00081">
    <property type="entry name" value="GDHRDH"/>
</dbReference>
<feature type="binding site" evidence="13">
    <location>
        <begin position="11"/>
        <end position="14"/>
    </location>
    <ligand>
        <name>NADP(+)</name>
        <dbReference type="ChEBI" id="CHEBI:58349"/>
    </ligand>
</feature>
<dbReference type="PROSITE" id="PS00061">
    <property type="entry name" value="ADH_SHORT"/>
    <property type="match status" value="1"/>
</dbReference>
<dbReference type="PANTHER" id="PTHR42879:SF2">
    <property type="entry name" value="3-OXOACYL-[ACYL-CARRIER-PROTEIN] REDUCTASE FABG"/>
    <property type="match status" value="1"/>
</dbReference>
<organism evidence="16 17">
    <name type="scientific">Clostridium oryzae</name>
    <dbReference type="NCBI Taxonomy" id="1450648"/>
    <lineage>
        <taxon>Bacteria</taxon>
        <taxon>Bacillati</taxon>
        <taxon>Bacillota</taxon>
        <taxon>Clostridia</taxon>
        <taxon>Eubacteriales</taxon>
        <taxon>Clostridiaceae</taxon>
        <taxon>Clostridium</taxon>
    </lineage>
</organism>
<evidence type="ECO:0000259" key="15">
    <source>
        <dbReference type="SMART" id="SM00822"/>
    </source>
</evidence>
<accession>A0A1V4IUL6</accession>
<dbReference type="CDD" id="cd05333">
    <property type="entry name" value="BKR_SDR_c"/>
    <property type="match status" value="1"/>
</dbReference>
<keyword evidence="4 14" id="KW-0444">Lipid biosynthesis</keyword>
<keyword evidence="10" id="KW-0753">Steroid metabolism</keyword>
<dbReference type="Gene3D" id="3.40.50.720">
    <property type="entry name" value="NAD(P)-binding Rossmann-like Domain"/>
    <property type="match status" value="1"/>
</dbReference>
<keyword evidence="8 14" id="KW-0443">Lipid metabolism</keyword>
<dbReference type="OrthoDB" id="9803333at2"/>
<comment type="caution">
    <text evidence="16">The sequence shown here is derived from an EMBL/GenBank/DDBJ whole genome shotgun (WGS) entry which is preliminary data.</text>
</comment>
<dbReference type="GO" id="GO:0006633">
    <property type="term" value="P:fatty acid biosynthetic process"/>
    <property type="evidence" value="ECO:0007669"/>
    <property type="project" value="UniProtKB-UniPathway"/>
</dbReference>
<dbReference type="NCBIfam" id="TIGR01830">
    <property type="entry name" value="3oxo_ACP_reduc"/>
    <property type="match status" value="1"/>
</dbReference>
<evidence type="ECO:0000256" key="6">
    <source>
        <dbReference type="ARBA" id="ARBA00022857"/>
    </source>
</evidence>
<name>A0A1V4IUL6_9CLOT</name>
<dbReference type="RefSeq" id="WP_079422539.1">
    <property type="nucleotide sequence ID" value="NZ_MZGV01000008.1"/>
</dbReference>
<dbReference type="Proteomes" id="UP000190080">
    <property type="component" value="Unassembled WGS sequence"/>
</dbReference>
<evidence type="ECO:0000256" key="4">
    <source>
        <dbReference type="ARBA" id="ARBA00022516"/>
    </source>
</evidence>
<evidence type="ECO:0000256" key="14">
    <source>
        <dbReference type="RuleBase" id="RU366074"/>
    </source>
</evidence>
<evidence type="ECO:0000256" key="2">
    <source>
        <dbReference type="ARBA" id="ARBA00005194"/>
    </source>
</evidence>
<dbReference type="NCBIfam" id="NF009466">
    <property type="entry name" value="PRK12826.1-2"/>
    <property type="match status" value="1"/>
</dbReference>
<dbReference type="SUPFAM" id="SSF51735">
    <property type="entry name" value="NAD(P)-binding Rossmann-fold domains"/>
    <property type="match status" value="1"/>
</dbReference>
<dbReference type="NCBIfam" id="NF004200">
    <property type="entry name" value="PRK05653.1-5"/>
    <property type="match status" value="1"/>
</dbReference>
<dbReference type="FunFam" id="3.40.50.720:FF:000037">
    <property type="entry name" value="3-oxoacyl-[acyl-carrier-protein] reductase FabG"/>
    <property type="match status" value="1"/>
</dbReference>
<feature type="domain" description="Ketoreductase" evidence="15">
    <location>
        <begin position="5"/>
        <end position="185"/>
    </location>
</feature>
<dbReference type="SMART" id="SM00822">
    <property type="entry name" value="PKS_KR"/>
    <property type="match status" value="1"/>
</dbReference>
<comment type="function">
    <text evidence="1 14">Catalyzes the NADPH-dependent reduction of beta-ketoacyl-ACP substrates to beta-hydroxyacyl-ACP products, the first reductive step in the elongation cycle of fatty acid biosynthesis.</text>
</comment>
<dbReference type="PANTHER" id="PTHR42879">
    <property type="entry name" value="3-OXOACYL-(ACYL-CARRIER-PROTEIN) REDUCTASE"/>
    <property type="match status" value="1"/>
</dbReference>
<feature type="binding site" evidence="13">
    <location>
        <position position="187"/>
    </location>
    <ligand>
        <name>NADP(+)</name>
        <dbReference type="ChEBI" id="CHEBI:58349"/>
    </ligand>
</feature>
<evidence type="ECO:0000256" key="3">
    <source>
        <dbReference type="ARBA" id="ARBA00006484"/>
    </source>
</evidence>
<dbReference type="InterPro" id="IPR020904">
    <property type="entry name" value="Sc_DH/Rdtase_CS"/>
</dbReference>
<protein>
    <recommendedName>
        <fullName evidence="14">3-oxoacyl-[acyl-carrier-protein] reductase</fullName>
        <ecNumber evidence="14">1.1.1.100</ecNumber>
    </recommendedName>
</protein>
<gene>
    <name evidence="16" type="primary">fabG_3</name>
    <name evidence="16" type="ORF">CLORY_11170</name>
</gene>
<feature type="active site" description="Proton acceptor" evidence="12">
    <location>
        <position position="154"/>
    </location>
</feature>
<sequence>MSDRECAIVTGAGRGIGKAIALRLAKSGINIVVNYRKSEDEANEIVKLLEAEGVEAIAVKADVSKFDDAEALIKAAVDKFGKIDILVNNAGITKDALIMRMKEADFDSVINVNLKGCFNCTKHVSSVMLKQRKGRIVNISSIIGVIGNAGQANYSASKAGIIGITKSTAKELGSRGITVNAVAPGYIETEMTDVLPEKQKKAMLDSIPLRRAGKPEDIAELVNFLCSESASYITGQVINIDGGMV</sequence>
<dbReference type="InterPro" id="IPR036291">
    <property type="entry name" value="NAD(P)-bd_dom_sf"/>
</dbReference>
<evidence type="ECO:0000256" key="13">
    <source>
        <dbReference type="PIRSR" id="PIRSR611284-2"/>
    </source>
</evidence>
<dbReference type="GO" id="GO:0051287">
    <property type="term" value="F:NAD binding"/>
    <property type="evidence" value="ECO:0007669"/>
    <property type="project" value="UniProtKB-UniRule"/>
</dbReference>
<comment type="subunit">
    <text evidence="14">Homotetramer.</text>
</comment>
<dbReference type="InterPro" id="IPR050259">
    <property type="entry name" value="SDR"/>
</dbReference>
<evidence type="ECO:0000256" key="9">
    <source>
        <dbReference type="ARBA" id="ARBA00023160"/>
    </source>
</evidence>
<evidence type="ECO:0000256" key="5">
    <source>
        <dbReference type="ARBA" id="ARBA00022832"/>
    </source>
</evidence>
<proteinExistence type="inferred from homology"/>
<dbReference type="InterPro" id="IPR002347">
    <property type="entry name" value="SDR_fam"/>
</dbReference>
<feature type="binding site" evidence="13">
    <location>
        <position position="89"/>
    </location>
    <ligand>
        <name>NADP(+)</name>
        <dbReference type="ChEBI" id="CHEBI:58349"/>
    </ligand>
</feature>
<dbReference type="GO" id="GO:0004316">
    <property type="term" value="F:3-oxoacyl-[acyl-carrier-protein] reductase (NADPH) activity"/>
    <property type="evidence" value="ECO:0007669"/>
    <property type="project" value="UniProtKB-UniRule"/>
</dbReference>
<dbReference type="InterPro" id="IPR057326">
    <property type="entry name" value="KR_dom"/>
</dbReference>
<dbReference type="GO" id="GO:0008202">
    <property type="term" value="P:steroid metabolic process"/>
    <property type="evidence" value="ECO:0007669"/>
    <property type="project" value="UniProtKB-KW"/>
</dbReference>
<evidence type="ECO:0000256" key="10">
    <source>
        <dbReference type="ARBA" id="ARBA00023221"/>
    </source>
</evidence>
<evidence type="ECO:0000256" key="1">
    <source>
        <dbReference type="ARBA" id="ARBA00002607"/>
    </source>
</evidence>
<dbReference type="NCBIfam" id="NF005559">
    <property type="entry name" value="PRK07231.1"/>
    <property type="match status" value="1"/>
</dbReference>